<dbReference type="AlphaFoldDB" id="A0A9X2VM22"/>
<evidence type="ECO:0000313" key="1">
    <source>
        <dbReference type="EMBL" id="MCS7479006.1"/>
    </source>
</evidence>
<sequence>MAEFDLPSALGLPATLPPLRTPATTDLVAAARSSALLGQALALSTWADGRRVYEDSDFDDFDGDLSDSLDQVWYLAHAVGFVEVDEDSNLASLGPSAEPWRTGGDEAVLELWDEAYTHLVIESMTIDSGDDLDLEGVGGATMTALFMARSAGLALAEFSAMARAAALEQNPPERWDAYVTANGDPSHVLLNRLEALGAVEFDASESDAPYARMTGLGAATMRDQMCDGGFTIPPMPAVADMTAADLVAATAALTPDELRADTAAWLALRSPADAAAELLAAAVDATGRVFAATTIADIPVDAATAWESALDTPGLRPYAQRALTRPHEPADRAWLLVDTLAVTTDPDDRAAIAEELATAADGDETALFDHVWRLPHPDAAAVLTLIGDRHPEKKTAKAARKAAFKAASRR</sequence>
<evidence type="ECO:0000313" key="2">
    <source>
        <dbReference type="Proteomes" id="UP001141259"/>
    </source>
</evidence>
<comment type="caution">
    <text evidence="1">The sequence shown here is derived from an EMBL/GenBank/DDBJ whole genome shotgun (WGS) entry which is preliminary data.</text>
</comment>
<dbReference type="EMBL" id="JANYMP010000008">
    <property type="protein sequence ID" value="MCS7479006.1"/>
    <property type="molecule type" value="Genomic_DNA"/>
</dbReference>
<dbReference type="Proteomes" id="UP001141259">
    <property type="component" value="Unassembled WGS sequence"/>
</dbReference>
<name>A0A9X2VM22_9PSEU</name>
<gene>
    <name evidence="1" type="ORF">NZH93_19260</name>
</gene>
<proteinExistence type="predicted"/>
<dbReference type="RefSeq" id="WP_259624495.1">
    <property type="nucleotide sequence ID" value="NZ_JANYMP010000008.1"/>
</dbReference>
<keyword evidence="2" id="KW-1185">Reference proteome</keyword>
<reference evidence="1" key="1">
    <citation type="submission" date="2022-08" db="EMBL/GenBank/DDBJ databases">
        <authorList>
            <person name="Tistechok S."/>
            <person name="Samborskyy M."/>
            <person name="Roman I."/>
        </authorList>
    </citation>
    <scope>NUCLEOTIDE SEQUENCE</scope>
    <source>
        <strain evidence="1">DSM 103496</strain>
    </source>
</reference>
<accession>A0A9X2VM22</accession>
<protein>
    <submittedName>
        <fullName evidence="1">Uncharacterized protein</fullName>
    </submittedName>
</protein>
<organism evidence="1 2">
    <name type="scientific">Umezawaea endophytica</name>
    <dbReference type="NCBI Taxonomy" id="1654476"/>
    <lineage>
        <taxon>Bacteria</taxon>
        <taxon>Bacillati</taxon>
        <taxon>Actinomycetota</taxon>
        <taxon>Actinomycetes</taxon>
        <taxon>Pseudonocardiales</taxon>
        <taxon>Pseudonocardiaceae</taxon>
        <taxon>Umezawaea</taxon>
    </lineage>
</organism>